<evidence type="ECO:0000256" key="2">
    <source>
        <dbReference type="ARBA" id="ARBA00022737"/>
    </source>
</evidence>
<feature type="repeat" description="WD" evidence="3">
    <location>
        <begin position="851"/>
        <end position="892"/>
    </location>
</feature>
<dbReference type="SUPFAM" id="SSF50978">
    <property type="entry name" value="WD40 repeat-like"/>
    <property type="match status" value="1"/>
</dbReference>
<dbReference type="EMBL" id="KN824320">
    <property type="protein sequence ID" value="KIM24806.1"/>
    <property type="molecule type" value="Genomic_DNA"/>
</dbReference>
<feature type="repeat" description="WD" evidence="3">
    <location>
        <begin position="808"/>
        <end position="849"/>
    </location>
</feature>
<dbReference type="PROSITE" id="PS50082">
    <property type="entry name" value="WD_REPEATS_2"/>
    <property type="match status" value="8"/>
</dbReference>
<keyword evidence="2" id="KW-0677">Repeat</keyword>
<protein>
    <recommendedName>
        <fullName evidence="4">Nephrocystin 3-like N-terminal domain-containing protein</fullName>
    </recommendedName>
</protein>
<accession>A0A0C3AZV9</accession>
<dbReference type="InterPro" id="IPR001680">
    <property type="entry name" value="WD40_rpt"/>
</dbReference>
<reference evidence="5 6" key="1">
    <citation type="submission" date="2014-04" db="EMBL/GenBank/DDBJ databases">
        <authorList>
            <consortium name="DOE Joint Genome Institute"/>
            <person name="Kuo A."/>
            <person name="Zuccaro A."/>
            <person name="Kohler A."/>
            <person name="Nagy L.G."/>
            <person name="Floudas D."/>
            <person name="Copeland A."/>
            <person name="Barry K.W."/>
            <person name="Cichocki N."/>
            <person name="Veneault-Fourrey C."/>
            <person name="LaButti K."/>
            <person name="Lindquist E.A."/>
            <person name="Lipzen A."/>
            <person name="Lundell T."/>
            <person name="Morin E."/>
            <person name="Murat C."/>
            <person name="Sun H."/>
            <person name="Tunlid A."/>
            <person name="Henrissat B."/>
            <person name="Grigoriev I.V."/>
            <person name="Hibbett D.S."/>
            <person name="Martin F."/>
            <person name="Nordberg H.P."/>
            <person name="Cantor M.N."/>
            <person name="Hua S.X."/>
        </authorList>
    </citation>
    <scope>NUCLEOTIDE SEQUENCE [LARGE SCALE GENOMIC DNA]</scope>
    <source>
        <strain evidence="5 6">MAFF 305830</strain>
    </source>
</reference>
<organism evidence="5 6">
    <name type="scientific">Serendipita vermifera MAFF 305830</name>
    <dbReference type="NCBI Taxonomy" id="933852"/>
    <lineage>
        <taxon>Eukaryota</taxon>
        <taxon>Fungi</taxon>
        <taxon>Dikarya</taxon>
        <taxon>Basidiomycota</taxon>
        <taxon>Agaricomycotina</taxon>
        <taxon>Agaricomycetes</taxon>
        <taxon>Sebacinales</taxon>
        <taxon>Serendipitaceae</taxon>
        <taxon>Serendipita</taxon>
    </lineage>
</organism>
<evidence type="ECO:0000313" key="5">
    <source>
        <dbReference type="EMBL" id="KIM24806.1"/>
    </source>
</evidence>
<dbReference type="InterPro" id="IPR015943">
    <property type="entry name" value="WD40/YVTN_repeat-like_dom_sf"/>
</dbReference>
<dbReference type="Gene3D" id="2.130.10.10">
    <property type="entry name" value="YVTN repeat-like/Quinoprotein amine dehydrogenase"/>
    <property type="match status" value="4"/>
</dbReference>
<dbReference type="PANTHER" id="PTHR44019:SF8">
    <property type="entry name" value="POC1 CENTRIOLAR PROTEIN HOMOLOG"/>
    <property type="match status" value="1"/>
</dbReference>
<dbReference type="Gene3D" id="3.40.50.300">
    <property type="entry name" value="P-loop containing nucleotide triphosphate hydrolases"/>
    <property type="match status" value="1"/>
</dbReference>
<feature type="domain" description="Nephrocystin 3-like N-terminal" evidence="4">
    <location>
        <begin position="6"/>
        <end position="177"/>
    </location>
</feature>
<feature type="repeat" description="WD" evidence="3">
    <location>
        <begin position="593"/>
        <end position="634"/>
    </location>
</feature>
<dbReference type="HOGENOM" id="CLU_000288_6_3_1"/>
<dbReference type="InterPro" id="IPR020472">
    <property type="entry name" value="WD40_PAC1"/>
</dbReference>
<dbReference type="PROSITE" id="PS00678">
    <property type="entry name" value="WD_REPEATS_1"/>
    <property type="match status" value="7"/>
</dbReference>
<dbReference type="Pfam" id="PF00400">
    <property type="entry name" value="WD40"/>
    <property type="match status" value="8"/>
</dbReference>
<sequence length="999" mass="110812">MCLEGTRQHVLEKFRTWATDLEAPNILWISGYPGVGKSAIASTIVEELRSSSRLGSSFFFRRERASAMTPNALWCTVAYDLSQRYSSIRKHVVTALNQDSSLPTTPNIEALFRVLIYEPLTKSGNIPTEKLPVIVLDALEECGGVDGWRSDHRKTLMRTLKSWSTLPSGFKLVVTSRWERDIERLFLTTSHCSIEVISGDNVDSASSADIRAFLLHEIGQLLGRYSSLPPNWPGEESIMRLIDGAKRVFIWIKTVIKLLDSGEPQRTLRQVLTNGAGSMADLYAWILHASFPKPSGDDAKDFKSVLGAIIFAREPLDFVSLALFLSIDGSTMEYICNGLKSVLDCGKIIRIRHQSFVDFLLDPKECSLAFLLDKEREANSLTLCCLNTMKQHLKFNICDLESSYVRNQDVPNLTLQVDECIPPYLSYSSCYWTSHLAETSYGNEVYDSVKYFMDHSFLVGSYKPYQTDEYWVKHAKANQDDSLATDMQKFVAAFASVMSQSTPHIYISALPFAPRCLGVSKQYLSRYRQTLTVRSGGYDSWPSIQNIYPLQGHGDWVLSVSFSPDGKRIASGPSDHTIRVWDAETGETVLGPLQGHTDSVFSVSFSPDGKRIVSGSEDDMIRVWDAETGETVLGPLQGHSDRVLSVSFSPDGKRIVSSSEDHTIRVWDAETGETILGPLQGHSRGVMSVSFSPGGRRIVSGSEDHTIRVWDAETGETIVGPLQGHHYQVLSVSFSPDGRRIVSSSEDHTIRVWDAETGETVLDPLQGHSDMVWSVSFSPDGKRIVSSSSDHTIRIWDAEAGATILSPLQGHSNRILSVSFSPDGKRIVSGSEDDTIRVWDVEMGQKILRPLQDHSDPVQSVSFSPDGRRIVSGVLDQCISVWDVDTHEATVDPCQGPKIDAECVSLFSIGKSLASASGNRTTRLLDSNNKSNDRLVSLLYSTTQNRLLNHVLLDRYLCYFSQNREHGGRLDTRPELGVIILGSTSYSSSVMSVGPHTCN</sequence>
<feature type="repeat" description="WD" evidence="3">
    <location>
        <begin position="722"/>
        <end position="763"/>
    </location>
</feature>
<evidence type="ECO:0000256" key="3">
    <source>
        <dbReference type="PROSITE-ProRule" id="PRU00221"/>
    </source>
</evidence>
<dbReference type="PRINTS" id="PR00320">
    <property type="entry name" value="GPROTEINBRPT"/>
</dbReference>
<dbReference type="InterPro" id="IPR036322">
    <property type="entry name" value="WD40_repeat_dom_sf"/>
</dbReference>
<evidence type="ECO:0000259" key="4">
    <source>
        <dbReference type="Pfam" id="PF24883"/>
    </source>
</evidence>
<keyword evidence="6" id="KW-1185">Reference proteome</keyword>
<reference evidence="6" key="2">
    <citation type="submission" date="2015-01" db="EMBL/GenBank/DDBJ databases">
        <title>Evolutionary Origins and Diversification of the Mycorrhizal Mutualists.</title>
        <authorList>
            <consortium name="DOE Joint Genome Institute"/>
            <consortium name="Mycorrhizal Genomics Consortium"/>
            <person name="Kohler A."/>
            <person name="Kuo A."/>
            <person name="Nagy L.G."/>
            <person name="Floudas D."/>
            <person name="Copeland A."/>
            <person name="Barry K.W."/>
            <person name="Cichocki N."/>
            <person name="Veneault-Fourrey C."/>
            <person name="LaButti K."/>
            <person name="Lindquist E.A."/>
            <person name="Lipzen A."/>
            <person name="Lundell T."/>
            <person name="Morin E."/>
            <person name="Murat C."/>
            <person name="Riley R."/>
            <person name="Ohm R."/>
            <person name="Sun H."/>
            <person name="Tunlid A."/>
            <person name="Henrissat B."/>
            <person name="Grigoriev I.V."/>
            <person name="Hibbett D.S."/>
            <person name="Martin F."/>
        </authorList>
    </citation>
    <scope>NUCLEOTIDE SEQUENCE [LARGE SCALE GENOMIC DNA]</scope>
    <source>
        <strain evidence="6">MAFF 305830</strain>
    </source>
</reference>
<dbReference type="AlphaFoldDB" id="A0A0C3AZV9"/>
<evidence type="ECO:0000256" key="1">
    <source>
        <dbReference type="ARBA" id="ARBA00022574"/>
    </source>
</evidence>
<gene>
    <name evidence="5" type="ORF">M408DRAFT_75367</name>
</gene>
<feature type="repeat" description="WD" evidence="3">
    <location>
        <begin position="765"/>
        <end position="806"/>
    </location>
</feature>
<dbReference type="InterPro" id="IPR027417">
    <property type="entry name" value="P-loop_NTPase"/>
</dbReference>
<dbReference type="SMART" id="SM00320">
    <property type="entry name" value="WD40"/>
    <property type="match status" value="9"/>
</dbReference>
<dbReference type="InterPro" id="IPR056884">
    <property type="entry name" value="NPHP3-like_N"/>
</dbReference>
<dbReference type="SUPFAM" id="SSF50993">
    <property type="entry name" value="Peptidase/esterase 'gauge' domain"/>
    <property type="match status" value="1"/>
</dbReference>
<dbReference type="SUPFAM" id="SSF52540">
    <property type="entry name" value="P-loop containing nucleoside triphosphate hydrolases"/>
    <property type="match status" value="1"/>
</dbReference>
<name>A0A0C3AZV9_SERVB</name>
<feature type="repeat" description="WD" evidence="3">
    <location>
        <begin position="679"/>
        <end position="720"/>
    </location>
</feature>
<dbReference type="STRING" id="933852.A0A0C3AZV9"/>
<dbReference type="InterPro" id="IPR050505">
    <property type="entry name" value="WDR55/POC1"/>
</dbReference>
<dbReference type="Pfam" id="PF24883">
    <property type="entry name" value="NPHP3_N"/>
    <property type="match status" value="1"/>
</dbReference>
<dbReference type="PANTHER" id="PTHR44019">
    <property type="entry name" value="WD REPEAT-CONTAINING PROTEIN 55"/>
    <property type="match status" value="1"/>
</dbReference>
<dbReference type="PROSITE" id="PS50294">
    <property type="entry name" value="WD_REPEATS_REGION"/>
    <property type="match status" value="8"/>
</dbReference>
<keyword evidence="1 3" id="KW-0853">WD repeat</keyword>
<dbReference type="InterPro" id="IPR019775">
    <property type="entry name" value="WD40_repeat_CS"/>
</dbReference>
<dbReference type="OrthoDB" id="674604at2759"/>
<dbReference type="Proteomes" id="UP000054097">
    <property type="component" value="Unassembled WGS sequence"/>
</dbReference>
<evidence type="ECO:0000313" key="6">
    <source>
        <dbReference type="Proteomes" id="UP000054097"/>
    </source>
</evidence>
<dbReference type="CDD" id="cd00200">
    <property type="entry name" value="WD40"/>
    <property type="match status" value="1"/>
</dbReference>
<feature type="repeat" description="WD" evidence="3">
    <location>
        <begin position="636"/>
        <end position="677"/>
    </location>
</feature>
<feature type="repeat" description="WD" evidence="3">
    <location>
        <begin position="550"/>
        <end position="591"/>
    </location>
</feature>
<proteinExistence type="predicted"/>